<name>A0A9W7ZLQ6_9FUNG</name>
<dbReference type="Proteomes" id="UP001150569">
    <property type="component" value="Unassembled WGS sequence"/>
</dbReference>
<feature type="region of interest" description="Disordered" evidence="1">
    <location>
        <begin position="1"/>
        <end position="20"/>
    </location>
</feature>
<gene>
    <name evidence="2" type="ORF">IWQ60_012067</name>
</gene>
<protein>
    <submittedName>
        <fullName evidence="2">Uncharacterized protein</fullName>
    </submittedName>
</protein>
<organism evidence="2 3">
    <name type="scientific">Tieghemiomyces parasiticus</name>
    <dbReference type="NCBI Taxonomy" id="78921"/>
    <lineage>
        <taxon>Eukaryota</taxon>
        <taxon>Fungi</taxon>
        <taxon>Fungi incertae sedis</taxon>
        <taxon>Zoopagomycota</taxon>
        <taxon>Kickxellomycotina</taxon>
        <taxon>Dimargaritomycetes</taxon>
        <taxon>Dimargaritales</taxon>
        <taxon>Dimargaritaceae</taxon>
        <taxon>Tieghemiomyces</taxon>
    </lineage>
</organism>
<feature type="non-terminal residue" evidence="2">
    <location>
        <position position="1"/>
    </location>
</feature>
<proteinExistence type="predicted"/>
<dbReference type="EMBL" id="JANBPT010001586">
    <property type="protein sequence ID" value="KAJ1906495.1"/>
    <property type="molecule type" value="Genomic_DNA"/>
</dbReference>
<feature type="region of interest" description="Disordered" evidence="1">
    <location>
        <begin position="36"/>
        <end position="85"/>
    </location>
</feature>
<keyword evidence="3" id="KW-1185">Reference proteome</keyword>
<comment type="caution">
    <text evidence="2">The sequence shown here is derived from an EMBL/GenBank/DDBJ whole genome shotgun (WGS) entry which is preliminary data.</text>
</comment>
<evidence type="ECO:0000313" key="3">
    <source>
        <dbReference type="Proteomes" id="UP001150569"/>
    </source>
</evidence>
<accession>A0A9W7ZLQ6</accession>
<sequence length="165" mass="18251">MPPGALHSAQDLSDDDPAIQSDEDYLNMDLTALEEQVASPNGSKRRRKAAPNAQQSQKRQAVSSPIPPLTPREVLQQGLATPLDATNRGYRMLARQNATSDMVQPADGIAPHVRLIPLVPKLDRTGLGFAQSILRQEETARVDQQRIATDYQARVRQAHQTRQLE</sequence>
<reference evidence="2" key="1">
    <citation type="submission" date="2022-07" db="EMBL/GenBank/DDBJ databases">
        <title>Phylogenomic reconstructions and comparative analyses of Kickxellomycotina fungi.</title>
        <authorList>
            <person name="Reynolds N.K."/>
            <person name="Stajich J.E."/>
            <person name="Barry K."/>
            <person name="Grigoriev I.V."/>
            <person name="Crous P."/>
            <person name="Smith M.E."/>
        </authorList>
    </citation>
    <scope>NUCLEOTIDE SEQUENCE</scope>
    <source>
        <strain evidence="2">RSA 861</strain>
    </source>
</reference>
<dbReference type="OrthoDB" id="786951at2759"/>
<evidence type="ECO:0000313" key="2">
    <source>
        <dbReference type="EMBL" id="KAJ1906495.1"/>
    </source>
</evidence>
<dbReference type="AlphaFoldDB" id="A0A9W7ZLQ6"/>
<feature type="compositionally biased region" description="Polar residues" evidence="1">
    <location>
        <begin position="52"/>
        <end position="63"/>
    </location>
</feature>
<evidence type="ECO:0000256" key="1">
    <source>
        <dbReference type="SAM" id="MobiDB-lite"/>
    </source>
</evidence>